<dbReference type="OrthoDB" id="5867379at2759"/>
<name>A0A016TQT3_9BILA</name>
<proteinExistence type="predicted"/>
<accession>A0A016TQT3</accession>
<reference evidence="2" key="1">
    <citation type="journal article" date="2015" name="Nat. Genet.">
        <title>The genome and transcriptome of the zoonotic hookworm Ancylostoma ceylanicum identify infection-specific gene families.</title>
        <authorList>
            <person name="Schwarz E.M."/>
            <person name="Hu Y."/>
            <person name="Antoshechkin I."/>
            <person name="Miller M.M."/>
            <person name="Sternberg P.W."/>
            <person name="Aroian R.V."/>
        </authorList>
    </citation>
    <scope>NUCLEOTIDE SEQUENCE</scope>
    <source>
        <strain evidence="2">HY135</strain>
    </source>
</reference>
<comment type="caution">
    <text evidence="1">The sequence shown here is derived from an EMBL/GenBank/DDBJ whole genome shotgun (WGS) entry which is preliminary data.</text>
</comment>
<sequence length="74" mass="8096">MGRPSLKRGAILELSSAGHSASEIVRLLKVPRLSVHSAIKRETLLDHVCPGRSVTVSTPALNNIWRKRTAQQEA</sequence>
<dbReference type="AlphaFoldDB" id="A0A016TQT3"/>
<keyword evidence="2" id="KW-1185">Reference proteome</keyword>
<evidence type="ECO:0000313" key="2">
    <source>
        <dbReference type="Proteomes" id="UP000024635"/>
    </source>
</evidence>
<dbReference type="EMBL" id="JARK01001420">
    <property type="protein sequence ID" value="EYC04997.1"/>
    <property type="molecule type" value="Genomic_DNA"/>
</dbReference>
<evidence type="ECO:0000313" key="1">
    <source>
        <dbReference type="EMBL" id="EYC04997.1"/>
    </source>
</evidence>
<evidence type="ECO:0008006" key="3">
    <source>
        <dbReference type="Google" id="ProtNLM"/>
    </source>
</evidence>
<organism evidence="1 2">
    <name type="scientific">Ancylostoma ceylanicum</name>
    <dbReference type="NCBI Taxonomy" id="53326"/>
    <lineage>
        <taxon>Eukaryota</taxon>
        <taxon>Metazoa</taxon>
        <taxon>Ecdysozoa</taxon>
        <taxon>Nematoda</taxon>
        <taxon>Chromadorea</taxon>
        <taxon>Rhabditida</taxon>
        <taxon>Rhabditina</taxon>
        <taxon>Rhabditomorpha</taxon>
        <taxon>Strongyloidea</taxon>
        <taxon>Ancylostomatidae</taxon>
        <taxon>Ancylostomatinae</taxon>
        <taxon>Ancylostoma</taxon>
    </lineage>
</organism>
<protein>
    <recommendedName>
        <fullName evidence="3">Paired domain-containing protein</fullName>
    </recommendedName>
</protein>
<gene>
    <name evidence="1" type="primary">Acey_s0084.g1716</name>
    <name evidence="1" type="ORF">Y032_0084g1716</name>
</gene>
<dbReference type="Proteomes" id="UP000024635">
    <property type="component" value="Unassembled WGS sequence"/>
</dbReference>